<dbReference type="InterPro" id="IPR016940">
    <property type="entry name" value="ComGC"/>
</dbReference>
<dbReference type="GO" id="GO:0015627">
    <property type="term" value="C:type II protein secretion system complex"/>
    <property type="evidence" value="ECO:0007669"/>
    <property type="project" value="InterPro"/>
</dbReference>
<evidence type="ECO:0000256" key="1">
    <source>
        <dbReference type="ARBA" id="ARBA00004162"/>
    </source>
</evidence>
<evidence type="ECO:0000256" key="6">
    <source>
        <dbReference type="ARBA" id="ARBA00022989"/>
    </source>
</evidence>
<dbReference type="Pfam" id="PF07963">
    <property type="entry name" value="N_methyl"/>
    <property type="match status" value="1"/>
</dbReference>
<evidence type="ECO:0000313" key="12">
    <source>
        <dbReference type="EMBL" id="KAA9026278.1"/>
    </source>
</evidence>
<dbReference type="AlphaFoldDB" id="A0A5J5HXA7"/>
<keyword evidence="13" id="KW-1185">Reference proteome</keyword>
<evidence type="ECO:0000256" key="7">
    <source>
        <dbReference type="ARBA" id="ARBA00023136"/>
    </source>
</evidence>
<evidence type="ECO:0000256" key="10">
    <source>
        <dbReference type="PIRNR" id="PIRNR029928"/>
    </source>
</evidence>
<comment type="subunit">
    <text evidence="10">Homodimer.</text>
</comment>
<dbReference type="InterPro" id="IPR012902">
    <property type="entry name" value="N_methyl_site"/>
</dbReference>
<dbReference type="InterPro" id="IPR000983">
    <property type="entry name" value="Bac_GSPG_pilin"/>
</dbReference>
<dbReference type="PIRSF" id="PIRSF029928">
    <property type="entry name" value="Late_competence_ComGC"/>
    <property type="match status" value="1"/>
</dbReference>
<gene>
    <name evidence="12" type="ORF">F4V44_10445</name>
</gene>
<evidence type="ECO:0000256" key="8">
    <source>
        <dbReference type="ARBA" id="ARBA00023287"/>
    </source>
</evidence>
<evidence type="ECO:0000256" key="2">
    <source>
        <dbReference type="ARBA" id="ARBA00004241"/>
    </source>
</evidence>
<protein>
    <recommendedName>
        <fullName evidence="10">ComG operon protein 3</fullName>
    </recommendedName>
</protein>
<feature type="transmembrane region" description="Helical" evidence="10">
    <location>
        <begin position="7"/>
        <end position="28"/>
    </location>
</feature>
<keyword evidence="6 10" id="KW-1133">Transmembrane helix</keyword>
<evidence type="ECO:0000256" key="5">
    <source>
        <dbReference type="ARBA" id="ARBA00022692"/>
    </source>
</evidence>
<keyword evidence="4 11" id="KW-0488">Methylation</keyword>
<evidence type="ECO:0000256" key="3">
    <source>
        <dbReference type="ARBA" id="ARBA00022475"/>
    </source>
</evidence>
<feature type="modified residue" description="N-methylphenylalanine" evidence="11">
    <location>
        <position position="8"/>
    </location>
</feature>
<dbReference type="GO" id="GO:0030420">
    <property type="term" value="P:establishment of competence for transformation"/>
    <property type="evidence" value="ECO:0007669"/>
    <property type="project" value="UniProtKB-UniRule"/>
</dbReference>
<dbReference type="GO" id="GO:0009986">
    <property type="term" value="C:cell surface"/>
    <property type="evidence" value="ECO:0007669"/>
    <property type="project" value="UniProtKB-SubCell"/>
</dbReference>
<dbReference type="RefSeq" id="WP_150439927.1">
    <property type="nucleotide sequence ID" value="NZ_VYKL01000015.1"/>
</dbReference>
<dbReference type="EMBL" id="VYKL01000015">
    <property type="protein sequence ID" value="KAA9026278.1"/>
    <property type="molecule type" value="Genomic_DNA"/>
</dbReference>
<dbReference type="NCBIfam" id="TIGR02532">
    <property type="entry name" value="IV_pilin_GFxxxE"/>
    <property type="match status" value="1"/>
</dbReference>
<evidence type="ECO:0000256" key="4">
    <source>
        <dbReference type="ARBA" id="ARBA00022481"/>
    </source>
</evidence>
<keyword evidence="3 10" id="KW-1003">Cell membrane</keyword>
<keyword evidence="10" id="KW-0813">Transport</keyword>
<organism evidence="12 13">
    <name type="scientific">Niallia endozanthoxylica</name>
    <dbReference type="NCBI Taxonomy" id="2036016"/>
    <lineage>
        <taxon>Bacteria</taxon>
        <taxon>Bacillati</taxon>
        <taxon>Bacillota</taxon>
        <taxon>Bacilli</taxon>
        <taxon>Bacillales</taxon>
        <taxon>Bacillaceae</taxon>
        <taxon>Niallia</taxon>
    </lineage>
</organism>
<comment type="subcellular location">
    <subcellularLocation>
        <location evidence="1">Cell membrane</location>
        <topology evidence="1">Single-pass membrane protein</topology>
    </subcellularLocation>
    <subcellularLocation>
        <location evidence="2">Cell surface</location>
    </subcellularLocation>
</comment>
<name>A0A5J5HXA7_9BACI</name>
<accession>A0A5J5HXA7</accession>
<keyword evidence="5 10" id="KW-0812">Transmembrane</keyword>
<feature type="chain" id="PRO_5035531253" description="ComG operon protein 3" evidence="11">
    <location>
        <begin position="8"/>
        <end position="103"/>
    </location>
</feature>
<evidence type="ECO:0000256" key="11">
    <source>
        <dbReference type="PIRSR" id="PIRSR029928-50"/>
    </source>
</evidence>
<keyword evidence="8 10" id="KW-0178">Competence</keyword>
<evidence type="ECO:0000313" key="13">
    <source>
        <dbReference type="Proteomes" id="UP000326671"/>
    </source>
</evidence>
<dbReference type="GO" id="GO:0015628">
    <property type="term" value="P:protein secretion by the type II secretion system"/>
    <property type="evidence" value="ECO:0007669"/>
    <property type="project" value="InterPro"/>
</dbReference>
<feature type="propeptide" id="PRO_5035531254" evidence="11">
    <location>
        <begin position="1"/>
        <end position="7"/>
    </location>
</feature>
<dbReference type="OrthoDB" id="1798043at2"/>
<dbReference type="SUPFAM" id="SSF54523">
    <property type="entry name" value="Pili subunits"/>
    <property type="match status" value="1"/>
</dbReference>
<proteinExistence type="inferred from homology"/>
<comment type="function">
    <text evidence="10">Required for transformation and DNA binding.</text>
</comment>
<dbReference type="PRINTS" id="PR00813">
    <property type="entry name" value="BCTERIALGSPG"/>
</dbReference>
<evidence type="ECO:0000256" key="9">
    <source>
        <dbReference type="ARBA" id="ARBA00043982"/>
    </source>
</evidence>
<sequence>MLKSQKGFTLIEMMIVLLVISILLMITVPNVTKNNSTINEKGCEAYLKMVEGQVQSYKMENHAFPTVQQLIDDDYIEDNQCPQGKKVAISAEGVVSLEKSTEE</sequence>
<dbReference type="NCBIfam" id="NF040999">
    <property type="entry name" value="pilin_ComGC"/>
    <property type="match status" value="1"/>
</dbReference>
<dbReference type="GO" id="GO:0005886">
    <property type="term" value="C:plasma membrane"/>
    <property type="evidence" value="ECO:0007669"/>
    <property type="project" value="UniProtKB-SubCell"/>
</dbReference>
<comment type="caution">
    <text evidence="12">The sequence shown here is derived from an EMBL/GenBank/DDBJ whole genome shotgun (WGS) entry which is preliminary data.</text>
</comment>
<dbReference type="Gene3D" id="3.30.700.10">
    <property type="entry name" value="Glycoprotein, Type 4 Pilin"/>
    <property type="match status" value="1"/>
</dbReference>
<keyword evidence="7 10" id="KW-0472">Membrane</keyword>
<dbReference type="PROSITE" id="PS00409">
    <property type="entry name" value="PROKAR_NTER_METHYL"/>
    <property type="match status" value="1"/>
</dbReference>
<reference evidence="12 13" key="1">
    <citation type="submission" date="2019-09" db="EMBL/GenBank/DDBJ databases">
        <title>Whole genome sequences of isolates from the Mars Exploration Rovers.</title>
        <authorList>
            <person name="Seuylemezian A."/>
            <person name="Vaishampayan P."/>
        </authorList>
    </citation>
    <scope>NUCLEOTIDE SEQUENCE [LARGE SCALE GENOMIC DNA]</scope>
    <source>
        <strain evidence="12 13">MER_TA_151</strain>
    </source>
</reference>
<dbReference type="InterPro" id="IPR045584">
    <property type="entry name" value="Pilin-like"/>
</dbReference>
<comment type="similarity">
    <text evidence="9 10">Belongs to the ComGC family.</text>
</comment>
<dbReference type="Proteomes" id="UP000326671">
    <property type="component" value="Unassembled WGS sequence"/>
</dbReference>